<reference evidence="2 3" key="1">
    <citation type="journal article" date="2021" name="Nat. Commun.">
        <title>Incipient diploidization of the medicinal plant Perilla within 10,000 years.</title>
        <authorList>
            <person name="Zhang Y."/>
            <person name="Shen Q."/>
            <person name="Leng L."/>
            <person name="Zhang D."/>
            <person name="Chen S."/>
            <person name="Shi Y."/>
            <person name="Ning Z."/>
            <person name="Chen S."/>
        </authorList>
    </citation>
    <scope>NUCLEOTIDE SEQUENCE [LARGE SCALE GENOMIC DNA]</scope>
    <source>
        <strain evidence="3">cv. PC099</strain>
    </source>
</reference>
<feature type="compositionally biased region" description="Pro residues" evidence="1">
    <location>
        <begin position="91"/>
        <end position="107"/>
    </location>
</feature>
<dbReference type="EMBL" id="SDAM02000112">
    <property type="protein sequence ID" value="KAH6829208.1"/>
    <property type="molecule type" value="Genomic_DNA"/>
</dbReference>
<feature type="compositionally biased region" description="Pro residues" evidence="1">
    <location>
        <begin position="34"/>
        <end position="49"/>
    </location>
</feature>
<comment type="caution">
    <text evidence="2">The sequence shown here is derived from an EMBL/GenBank/DDBJ whole genome shotgun (WGS) entry which is preliminary data.</text>
</comment>
<evidence type="ECO:0000256" key="1">
    <source>
        <dbReference type="SAM" id="MobiDB-lite"/>
    </source>
</evidence>
<accession>A0AAD4P6Z2</accession>
<dbReference type="PANTHER" id="PTHR31257:SF2">
    <property type="entry name" value="RICIN B-LIKE LECTIN EULS3"/>
    <property type="match status" value="1"/>
</dbReference>
<dbReference type="SUPFAM" id="SSF50370">
    <property type="entry name" value="Ricin B-like lectins"/>
    <property type="match status" value="1"/>
</dbReference>
<protein>
    <recommendedName>
        <fullName evidence="4">Hydroxyproline-rich glycoprotein family protein</fullName>
    </recommendedName>
</protein>
<feature type="region of interest" description="Disordered" evidence="1">
    <location>
        <begin position="1"/>
        <end position="133"/>
    </location>
</feature>
<dbReference type="InterPro" id="IPR035992">
    <property type="entry name" value="Ricin_B-like_lectins"/>
</dbReference>
<dbReference type="PANTHER" id="PTHR31257">
    <property type="entry name" value="RICIN B-LIKE LECTIN EULS3"/>
    <property type="match status" value="1"/>
</dbReference>
<organism evidence="2 3">
    <name type="scientific">Perilla frutescens var. hirtella</name>
    <name type="common">Perilla citriodora</name>
    <name type="synonym">Perilla setoyensis</name>
    <dbReference type="NCBI Taxonomy" id="608512"/>
    <lineage>
        <taxon>Eukaryota</taxon>
        <taxon>Viridiplantae</taxon>
        <taxon>Streptophyta</taxon>
        <taxon>Embryophyta</taxon>
        <taxon>Tracheophyta</taxon>
        <taxon>Spermatophyta</taxon>
        <taxon>Magnoliopsida</taxon>
        <taxon>eudicotyledons</taxon>
        <taxon>Gunneridae</taxon>
        <taxon>Pentapetalae</taxon>
        <taxon>asterids</taxon>
        <taxon>lamiids</taxon>
        <taxon>Lamiales</taxon>
        <taxon>Lamiaceae</taxon>
        <taxon>Nepetoideae</taxon>
        <taxon>Elsholtzieae</taxon>
        <taxon>Perilla</taxon>
    </lineage>
</organism>
<dbReference type="Proteomes" id="UP001190926">
    <property type="component" value="Unassembled WGS sequence"/>
</dbReference>
<dbReference type="CDD" id="cd23431">
    <property type="entry name" value="beta-trefoil_Ricin_AtEULS3-like"/>
    <property type="match status" value="1"/>
</dbReference>
<evidence type="ECO:0000313" key="2">
    <source>
        <dbReference type="EMBL" id="KAH6829208.1"/>
    </source>
</evidence>
<gene>
    <name evidence="2" type="ORF">C2S53_020477</name>
</gene>
<dbReference type="Gene3D" id="2.80.10.50">
    <property type="match status" value="1"/>
</dbReference>
<feature type="compositionally biased region" description="Pro residues" evidence="1">
    <location>
        <begin position="57"/>
        <end position="72"/>
    </location>
</feature>
<keyword evidence="3" id="KW-1185">Reference proteome</keyword>
<name>A0AAD4P6Z2_PERFH</name>
<evidence type="ECO:0000313" key="3">
    <source>
        <dbReference type="Proteomes" id="UP001190926"/>
    </source>
</evidence>
<sequence>MDYPHGHHDTRHQSHNRREEEHPPPPQVHHTSHAPPPVHTVNDPYPPPQQVHHTSHAPPPVYTVNDPHPPPQQVHHTSHVGPGPTTHYSPAPAPPHVPSHSQPPPKAVEPHHGPQAPAASSHNTHSKNDELANKPSVRMFCKAESNYYLTIRDGKVVLAPSNSADLHQHWIKDEKFSTRVKDEEGFPSFALVNKATGQALKHAVGPTQPVELTHYNSNALDESVLWTESKDLGDGYRAIRMVSNIKLNVDAFNGDKKHGGVHDGTRIVLWEWKKDANQRWKIDCLWMAFSIF</sequence>
<proteinExistence type="predicted"/>
<dbReference type="AlphaFoldDB" id="A0AAD4P6Z2"/>
<evidence type="ECO:0008006" key="4">
    <source>
        <dbReference type="Google" id="ProtNLM"/>
    </source>
</evidence>
<dbReference type="InterPro" id="IPR040249">
    <property type="entry name" value="Ricin_B-like_lectin_EULS3-like"/>
</dbReference>